<dbReference type="EMBL" id="KV425941">
    <property type="protein sequence ID" value="KZV96578.1"/>
    <property type="molecule type" value="Genomic_DNA"/>
</dbReference>
<organism evidence="3 4">
    <name type="scientific">Exidia glandulosa HHB12029</name>
    <dbReference type="NCBI Taxonomy" id="1314781"/>
    <lineage>
        <taxon>Eukaryota</taxon>
        <taxon>Fungi</taxon>
        <taxon>Dikarya</taxon>
        <taxon>Basidiomycota</taxon>
        <taxon>Agaricomycotina</taxon>
        <taxon>Agaricomycetes</taxon>
        <taxon>Auriculariales</taxon>
        <taxon>Exidiaceae</taxon>
        <taxon>Exidia</taxon>
    </lineage>
</organism>
<dbReference type="InterPro" id="IPR032675">
    <property type="entry name" value="LRR_dom_sf"/>
</dbReference>
<protein>
    <recommendedName>
        <fullName evidence="2">F-box domain-containing protein</fullName>
    </recommendedName>
</protein>
<keyword evidence="4" id="KW-1185">Reference proteome</keyword>
<sequence length="484" mass="53525">MSDPVPAVASQTTEHAVPGEESVSADTFPSSRQHMKDIHPRSDIAQILAHDVLLTIFDPFSLPELLALSSVCQQWRAVVCAHPTYWRSVSLTKPADGAVDFFLARVAASSTSLIAITVQTRVLTNARRVSKVLDAIRNNLSRIKLLDLDFDSFPTSNHHSLTRALSNSAPSLQHLALCSSSPTVLLPRRLFGCDLPQLQTLALVGFDLRNSYPPAFEGAKDLSYASTTSHLNFAQALRRHRNLETLTLLGFPYSSLLTAALPSLGKLSTLHLDVIGHGLLLLLDSLQHLHTISVSMLSGCPAADDAFVRHLKGDLHMTLPLSGWNTKARTARIDVVEIGPSKRSRCVRREPIETFSDEPLDYDAVLYSITAATIPFGLLMPMQHWFESNLLSLRHMHVVIDNGADEHSDAHEPFLAFLNCPKLERLEIINGSRGRTQISPNDVYCFAFKVFNVGTRKRFDSLEIAFENVTIGGRDRYSLLERPA</sequence>
<evidence type="ECO:0000256" key="1">
    <source>
        <dbReference type="SAM" id="MobiDB-lite"/>
    </source>
</evidence>
<dbReference type="SUPFAM" id="SSF52047">
    <property type="entry name" value="RNI-like"/>
    <property type="match status" value="1"/>
</dbReference>
<proteinExistence type="predicted"/>
<reference evidence="3 4" key="1">
    <citation type="journal article" date="2016" name="Mol. Biol. Evol.">
        <title>Comparative Genomics of Early-Diverging Mushroom-Forming Fungi Provides Insights into the Origins of Lignocellulose Decay Capabilities.</title>
        <authorList>
            <person name="Nagy L.G."/>
            <person name="Riley R."/>
            <person name="Tritt A."/>
            <person name="Adam C."/>
            <person name="Daum C."/>
            <person name="Floudas D."/>
            <person name="Sun H."/>
            <person name="Yadav J.S."/>
            <person name="Pangilinan J."/>
            <person name="Larsson K.H."/>
            <person name="Matsuura K."/>
            <person name="Barry K."/>
            <person name="Labutti K."/>
            <person name="Kuo R."/>
            <person name="Ohm R.A."/>
            <person name="Bhattacharya S.S."/>
            <person name="Shirouzu T."/>
            <person name="Yoshinaga Y."/>
            <person name="Martin F.M."/>
            <person name="Grigoriev I.V."/>
            <person name="Hibbett D.S."/>
        </authorList>
    </citation>
    <scope>NUCLEOTIDE SEQUENCE [LARGE SCALE GENOMIC DNA]</scope>
    <source>
        <strain evidence="3 4">HHB12029</strain>
    </source>
</reference>
<name>A0A165KMM6_EXIGL</name>
<dbReference type="InterPro" id="IPR001810">
    <property type="entry name" value="F-box_dom"/>
</dbReference>
<gene>
    <name evidence="3" type="ORF">EXIGLDRAFT_833537</name>
</gene>
<dbReference type="InterPro" id="IPR036047">
    <property type="entry name" value="F-box-like_dom_sf"/>
</dbReference>
<accession>A0A165KMM6</accession>
<evidence type="ECO:0000313" key="4">
    <source>
        <dbReference type="Proteomes" id="UP000077266"/>
    </source>
</evidence>
<feature type="domain" description="F-box" evidence="2">
    <location>
        <begin position="42"/>
        <end position="89"/>
    </location>
</feature>
<dbReference type="AlphaFoldDB" id="A0A165KMM6"/>
<dbReference type="SUPFAM" id="SSF81383">
    <property type="entry name" value="F-box domain"/>
    <property type="match status" value="1"/>
</dbReference>
<dbReference type="Gene3D" id="1.20.1280.50">
    <property type="match status" value="1"/>
</dbReference>
<dbReference type="PROSITE" id="PS50181">
    <property type="entry name" value="FBOX"/>
    <property type="match status" value="1"/>
</dbReference>
<dbReference type="PANTHER" id="PTHR38926">
    <property type="entry name" value="F-BOX DOMAIN CONTAINING PROTEIN, EXPRESSED"/>
    <property type="match status" value="1"/>
</dbReference>
<evidence type="ECO:0000313" key="3">
    <source>
        <dbReference type="EMBL" id="KZV96578.1"/>
    </source>
</evidence>
<dbReference type="Pfam" id="PF12937">
    <property type="entry name" value="F-box-like"/>
    <property type="match status" value="1"/>
</dbReference>
<dbReference type="PANTHER" id="PTHR38926:SF72">
    <property type="entry name" value="IM:7136021-RELATED"/>
    <property type="match status" value="1"/>
</dbReference>
<dbReference type="SMART" id="SM00256">
    <property type="entry name" value="FBOX"/>
    <property type="match status" value="1"/>
</dbReference>
<feature type="region of interest" description="Disordered" evidence="1">
    <location>
        <begin position="1"/>
        <end position="34"/>
    </location>
</feature>
<dbReference type="InParanoid" id="A0A165KMM6"/>
<dbReference type="Gene3D" id="3.80.10.10">
    <property type="entry name" value="Ribonuclease Inhibitor"/>
    <property type="match status" value="1"/>
</dbReference>
<evidence type="ECO:0000259" key="2">
    <source>
        <dbReference type="PROSITE" id="PS50181"/>
    </source>
</evidence>
<dbReference type="Proteomes" id="UP000077266">
    <property type="component" value="Unassembled WGS sequence"/>
</dbReference>